<comment type="similarity">
    <text evidence="1">Belongs to the arylamine N-acetyltransferase family.</text>
</comment>
<dbReference type="InterPro" id="IPR001447">
    <property type="entry name" value="Arylamine_N-AcTrfase"/>
</dbReference>
<accession>A0A835YL51</accession>
<sequence>MDITDKYLASIGIARDSIGKPSIDDLNRIHHAHITTYAYNSIRVLRGSDVHELPADAFDDLVACKIGGICAEHCSLLMAVLRDLGYDVSVGAGEVWVGYWSPPLPHRSIVVTLNGERYISDAGHTLRFPGVFKLEHGVDQLLPDGTIIVMTCKRDAADGHEVWTVNTRSQGDGEIKPIHRVHVREFTREELDGAVDWLFTEESPFPYGWLLQIVTEDLSNITLAAGSWAGKGAPADCAKYVVRPPNGAEAATEYIPLSDVHRLEALIRKVFHVDMPPFGTVEEEQTLRSSAQKPEATPLD</sequence>
<dbReference type="AlphaFoldDB" id="A0A835YL51"/>
<evidence type="ECO:0000313" key="2">
    <source>
        <dbReference type="EMBL" id="KAG5175837.1"/>
    </source>
</evidence>
<evidence type="ECO:0000256" key="1">
    <source>
        <dbReference type="ARBA" id="ARBA00006547"/>
    </source>
</evidence>
<dbReference type="Pfam" id="PF00797">
    <property type="entry name" value="Acetyltransf_2"/>
    <property type="match status" value="1"/>
</dbReference>
<keyword evidence="3" id="KW-1185">Reference proteome</keyword>
<dbReference type="SUPFAM" id="SSF54001">
    <property type="entry name" value="Cysteine proteinases"/>
    <property type="match status" value="1"/>
</dbReference>
<dbReference type="OrthoDB" id="10260017at2759"/>
<evidence type="ECO:0008006" key="4">
    <source>
        <dbReference type="Google" id="ProtNLM"/>
    </source>
</evidence>
<dbReference type="GO" id="GO:0016407">
    <property type="term" value="F:acetyltransferase activity"/>
    <property type="evidence" value="ECO:0007669"/>
    <property type="project" value="InterPro"/>
</dbReference>
<organism evidence="2 3">
    <name type="scientific">Tribonema minus</name>
    <dbReference type="NCBI Taxonomy" id="303371"/>
    <lineage>
        <taxon>Eukaryota</taxon>
        <taxon>Sar</taxon>
        <taxon>Stramenopiles</taxon>
        <taxon>Ochrophyta</taxon>
        <taxon>PX clade</taxon>
        <taxon>Xanthophyceae</taxon>
        <taxon>Tribonematales</taxon>
        <taxon>Tribonemataceae</taxon>
        <taxon>Tribonema</taxon>
    </lineage>
</organism>
<dbReference type="EMBL" id="JAFCMP010000545">
    <property type="protein sequence ID" value="KAG5175837.1"/>
    <property type="molecule type" value="Genomic_DNA"/>
</dbReference>
<proteinExistence type="inferred from homology"/>
<dbReference type="InterPro" id="IPR053710">
    <property type="entry name" value="Arylamine_NAT_domain_sf"/>
</dbReference>
<dbReference type="Gene3D" id="3.30.2140.20">
    <property type="match status" value="1"/>
</dbReference>
<comment type="caution">
    <text evidence="2">The sequence shown here is derived from an EMBL/GenBank/DDBJ whole genome shotgun (WGS) entry which is preliminary data.</text>
</comment>
<protein>
    <recommendedName>
        <fullName evidence="4">Arylamine N-acetyltransferase</fullName>
    </recommendedName>
</protein>
<name>A0A835YL51_9STRA</name>
<dbReference type="PANTHER" id="PTHR11786:SF0">
    <property type="entry name" value="ARYLAMINE N-ACETYLTRANSFERASE 4-RELATED"/>
    <property type="match status" value="1"/>
</dbReference>
<dbReference type="InterPro" id="IPR038765">
    <property type="entry name" value="Papain-like_cys_pep_sf"/>
</dbReference>
<gene>
    <name evidence="2" type="ORF">JKP88DRAFT_283328</name>
</gene>
<evidence type="ECO:0000313" key="3">
    <source>
        <dbReference type="Proteomes" id="UP000664859"/>
    </source>
</evidence>
<dbReference type="PANTHER" id="PTHR11786">
    <property type="entry name" value="N-HYDROXYARYLAMINE O-ACETYLTRANSFERASE"/>
    <property type="match status" value="1"/>
</dbReference>
<dbReference type="Proteomes" id="UP000664859">
    <property type="component" value="Unassembled WGS sequence"/>
</dbReference>
<reference evidence="2" key="1">
    <citation type="submission" date="2021-02" db="EMBL/GenBank/DDBJ databases">
        <title>First Annotated Genome of the Yellow-green Alga Tribonema minus.</title>
        <authorList>
            <person name="Mahan K.M."/>
        </authorList>
    </citation>
    <scope>NUCLEOTIDE SEQUENCE</scope>
    <source>
        <strain evidence="2">UTEX B ZZ1240</strain>
    </source>
</reference>